<dbReference type="eggNOG" id="COG0476">
    <property type="taxonomic scope" value="Bacteria"/>
</dbReference>
<dbReference type="EMBL" id="CP000116">
    <property type="protein sequence ID" value="AAZ96143.1"/>
    <property type="molecule type" value="Genomic_DNA"/>
</dbReference>
<proteinExistence type="predicted"/>
<dbReference type="SUPFAM" id="SSF55729">
    <property type="entry name" value="Acyl-CoA N-acyltransferases (Nat)"/>
    <property type="match status" value="1"/>
</dbReference>
<dbReference type="RefSeq" id="WP_011310703.1">
    <property type="nucleotide sequence ID" value="NC_007404.1"/>
</dbReference>
<dbReference type="AlphaFoldDB" id="Q3SMA4"/>
<evidence type="ECO:0000313" key="2">
    <source>
        <dbReference type="EMBL" id="AAZ96143.1"/>
    </source>
</evidence>
<accession>Q3SMA4</accession>
<dbReference type="InterPro" id="IPR054597">
    <property type="entry name" value="FeeM_cat"/>
</dbReference>
<sequence>MTLDLQKLIGRGRSVADDFDRTIISFESPYRLKDLSPVSGSDPETQEEGLGEKLFKLRFAQHDEVFNNASMLVQKRYAWRGFPKAQLKKYPNRITILSFHQEKIVGTVTVGYDSEEGMLVDEIYKPEIDALRAQGRKVGELSKLAIDENIGSKQLLASLIHIAYLYGVIHDCTDAIIEIVPRHKAFYERMLGFKQIGEERMNNRVNFPVLLMHLELDYMRQKIEEFGGQGKAAKDRSLYPYFFSARDQQGILARLLREEG</sequence>
<evidence type="ECO:0000259" key="1">
    <source>
        <dbReference type="Pfam" id="PF21926"/>
    </source>
</evidence>
<dbReference type="Gene3D" id="3.40.630.30">
    <property type="match status" value="1"/>
</dbReference>
<dbReference type="HOGENOM" id="CLU_080974_0_0_4"/>
<gene>
    <name evidence="2" type="ordered locus">Tbd_0190</name>
</gene>
<dbReference type="Proteomes" id="UP000008291">
    <property type="component" value="Chromosome"/>
</dbReference>
<reference evidence="2 3" key="1">
    <citation type="journal article" date="2006" name="J. Bacteriol.">
        <title>The genome sequence of the obligately chemolithoautotrophic, facultatively anaerobic bacterium Thiobacillus denitrificans.</title>
        <authorList>
            <person name="Beller H.R."/>
            <person name="Chain P.S."/>
            <person name="Letain T.E."/>
            <person name="Chakicherla A."/>
            <person name="Larimer F.W."/>
            <person name="Richardson P.M."/>
            <person name="Coleman M.A."/>
            <person name="Wood A.P."/>
            <person name="Kelly D.P."/>
        </authorList>
    </citation>
    <scope>NUCLEOTIDE SEQUENCE [LARGE SCALE GENOMIC DNA]</scope>
    <source>
        <strain evidence="2 3">ATCC 25259</strain>
    </source>
</reference>
<keyword evidence="3" id="KW-1185">Reference proteome</keyword>
<dbReference type="InterPro" id="IPR016181">
    <property type="entry name" value="Acyl_CoA_acyltransferase"/>
</dbReference>
<protein>
    <recommendedName>
        <fullName evidence="1">N-acyl amino acid synthase FeeM catalytic core domain-containing protein</fullName>
    </recommendedName>
</protein>
<evidence type="ECO:0000313" key="3">
    <source>
        <dbReference type="Proteomes" id="UP000008291"/>
    </source>
</evidence>
<name>Q3SMA4_THIDA</name>
<organism evidence="2 3">
    <name type="scientific">Thiobacillus denitrificans (strain ATCC 25259 / T1)</name>
    <dbReference type="NCBI Taxonomy" id="292415"/>
    <lineage>
        <taxon>Bacteria</taxon>
        <taxon>Pseudomonadati</taxon>
        <taxon>Pseudomonadota</taxon>
        <taxon>Betaproteobacteria</taxon>
        <taxon>Nitrosomonadales</taxon>
        <taxon>Thiobacillaceae</taxon>
        <taxon>Thiobacillus</taxon>
    </lineage>
</organism>
<feature type="domain" description="N-acyl amino acid synthase FeeM catalytic core" evidence="1">
    <location>
        <begin position="69"/>
        <end position="215"/>
    </location>
</feature>
<dbReference type="Pfam" id="PF21926">
    <property type="entry name" value="FeeM"/>
    <property type="match status" value="1"/>
</dbReference>
<dbReference type="KEGG" id="tbd:Tbd_0190"/>
<dbReference type="STRING" id="292415.Tbd_0190"/>